<dbReference type="Proteomes" id="UP000077412">
    <property type="component" value="Chromosome"/>
</dbReference>
<dbReference type="OrthoDB" id="158463at2"/>
<dbReference type="RefSeq" id="WP_066288936.1">
    <property type="nucleotide sequence ID" value="NZ_CP016761.1"/>
</dbReference>
<organism evidence="2 3">
    <name type="scientific">Fictibacillus arsenicus</name>
    <dbReference type="NCBI Taxonomy" id="255247"/>
    <lineage>
        <taxon>Bacteria</taxon>
        <taxon>Bacillati</taxon>
        <taxon>Bacillota</taxon>
        <taxon>Bacilli</taxon>
        <taxon>Bacillales</taxon>
        <taxon>Fictibacillaceae</taxon>
        <taxon>Fictibacillus</taxon>
    </lineage>
</organism>
<dbReference type="CDD" id="cd03801">
    <property type="entry name" value="GT4_PimA-like"/>
    <property type="match status" value="1"/>
</dbReference>
<dbReference type="Gene3D" id="3.40.50.2000">
    <property type="entry name" value="Glycogen Phosphorylase B"/>
    <property type="match status" value="1"/>
</dbReference>
<feature type="domain" description="Glycosyl transferase family 1" evidence="1">
    <location>
        <begin position="165"/>
        <end position="330"/>
    </location>
</feature>
<evidence type="ECO:0000313" key="3">
    <source>
        <dbReference type="Proteomes" id="UP000077412"/>
    </source>
</evidence>
<evidence type="ECO:0000259" key="1">
    <source>
        <dbReference type="Pfam" id="PF00534"/>
    </source>
</evidence>
<dbReference type="AlphaFoldDB" id="A0A1B1Z3N2"/>
<dbReference type="PANTHER" id="PTHR12526">
    <property type="entry name" value="GLYCOSYLTRANSFERASE"/>
    <property type="match status" value="1"/>
</dbReference>
<keyword evidence="2" id="KW-0808">Transferase</keyword>
<sequence>MNILFVFYIPSGGVETLNRQRCAALKKFNINCHCLYYEARRELVNHFDGPCFIGKDPKMIKNILDQGQYSAIVIVSDYKILPLFRRLGYKGKLIIEIQGLGAKDKAREFILAGRSEIKQHADALLNPKTPHIVQLLDNIFPEIPKFSFNNCFDTNQFGYQDVAKSSHPIVAWIGRIEDNKNWKEFLYIGQRLIQQFNPNIQLYMFEDPTLAVYKERIEFERLIVKLGLTKNLSILQNIPNTKMAEIFSRIGDSGGFLCSTSKVEGAPYSILEALSCKCPVLTTDSDGVKSSVIHNQTGKYYVLGNIDHAVTEAKELLNNLQLREYIRANGLIHVKSKFNPETYSQNFIGMLRSLGIGV</sequence>
<reference evidence="2 3" key="1">
    <citation type="submission" date="2016-08" db="EMBL/GenBank/DDBJ databases">
        <title>Complete genome sequence of Fictibacillus arsenicus G25-54, a strain with toxicity to nematodes and a potential arsenic-resistance activity.</title>
        <authorList>
            <person name="Zheng Z."/>
        </authorList>
    </citation>
    <scope>NUCLEOTIDE SEQUENCE [LARGE SCALE GENOMIC DNA]</scope>
    <source>
        <strain evidence="2 3">G25-54</strain>
    </source>
</reference>
<gene>
    <name evidence="2" type="ORF">ABE41_008800</name>
</gene>
<proteinExistence type="predicted"/>
<evidence type="ECO:0000313" key="2">
    <source>
        <dbReference type="EMBL" id="ANX12103.1"/>
    </source>
</evidence>
<protein>
    <submittedName>
        <fullName evidence="2">Glycosyl transferase family 1</fullName>
    </submittedName>
</protein>
<dbReference type="KEGG" id="far:ABE41_008800"/>
<keyword evidence="3" id="KW-1185">Reference proteome</keyword>
<dbReference type="EMBL" id="CP016761">
    <property type="protein sequence ID" value="ANX12103.1"/>
    <property type="molecule type" value="Genomic_DNA"/>
</dbReference>
<dbReference type="InterPro" id="IPR001296">
    <property type="entry name" value="Glyco_trans_1"/>
</dbReference>
<dbReference type="Pfam" id="PF00534">
    <property type="entry name" value="Glycos_transf_1"/>
    <property type="match status" value="1"/>
</dbReference>
<dbReference type="PANTHER" id="PTHR12526:SF630">
    <property type="entry name" value="GLYCOSYLTRANSFERASE"/>
    <property type="match status" value="1"/>
</dbReference>
<dbReference type="STRING" id="255247.ABE41_008800"/>
<accession>A0A1B1Z3N2</accession>
<name>A0A1B1Z3N2_9BACL</name>
<dbReference type="GO" id="GO:0016757">
    <property type="term" value="F:glycosyltransferase activity"/>
    <property type="evidence" value="ECO:0007669"/>
    <property type="project" value="InterPro"/>
</dbReference>
<dbReference type="SUPFAM" id="SSF53756">
    <property type="entry name" value="UDP-Glycosyltransferase/glycogen phosphorylase"/>
    <property type="match status" value="1"/>
</dbReference>